<dbReference type="AlphaFoldDB" id="A0A420STR6"/>
<sequence length="323" mass="38003">MTESQIQPLSASHPEIYQRFLDQFDYTIPPHLDDPIRVCRRSIDNILPRLHGNEENDSIIRYHLECCQDYLSHGGEDEHLHPFCYLECTSLEYRPMPGFYPRREHANWETGGWPLERSYLDTLRRRMLPYLIDLSDDAGKEQRVDELKYSPLASTWPREDYDHLDPYPLHSVAIEIHICNLKPVQLEELYSLHYIDLRKFSGDHNMGHEEAHKEAYKRACVGYWEWKKVASKETMQRIPSGRDEAIIACNEPTPGSESESEDDMDIDEPDYDDEDIAWSPVDEMMGQEAYGDIAQRSRKRHFDDGDDEANYDDANKRARFTNW</sequence>
<evidence type="ECO:0000313" key="3">
    <source>
        <dbReference type="Proteomes" id="UP000283569"/>
    </source>
</evidence>
<comment type="caution">
    <text evidence="2">The sequence shown here is derived from an EMBL/GenBank/DDBJ whole genome shotgun (WGS) entry which is preliminary data.</text>
</comment>
<name>A0A420STR6_GIBIN</name>
<proteinExistence type="predicted"/>
<gene>
    <name evidence="2" type="ORF">BFJ72_g10545</name>
</gene>
<protein>
    <submittedName>
        <fullName evidence="2">Uncharacterized protein</fullName>
    </submittedName>
</protein>
<reference evidence="2 3" key="1">
    <citation type="journal article" date="2018" name="Sci. Rep.">
        <title>Characterisation of pathogen-specific regions and novel effector candidates in Fusarium oxysporum f. sp. cepae.</title>
        <authorList>
            <person name="Armitage A.D."/>
            <person name="Taylor A."/>
            <person name="Sobczyk M.K."/>
            <person name="Baxter L."/>
            <person name="Greenfield B.P."/>
            <person name="Bates H.J."/>
            <person name="Wilson F."/>
            <person name="Jackson A.C."/>
            <person name="Ott S."/>
            <person name="Harrison R.J."/>
            <person name="Clarkson J.P."/>
        </authorList>
    </citation>
    <scope>NUCLEOTIDE SEQUENCE [LARGE SCALE GENOMIC DNA]</scope>
    <source>
        <strain evidence="2 3">Fp_A8</strain>
    </source>
</reference>
<evidence type="ECO:0000256" key="1">
    <source>
        <dbReference type="SAM" id="MobiDB-lite"/>
    </source>
</evidence>
<dbReference type="Proteomes" id="UP000283569">
    <property type="component" value="Unassembled WGS sequence"/>
</dbReference>
<dbReference type="EMBL" id="MRDB01000043">
    <property type="protein sequence ID" value="RKL32602.1"/>
    <property type="molecule type" value="Genomic_DNA"/>
</dbReference>
<feature type="region of interest" description="Disordered" evidence="1">
    <location>
        <begin position="289"/>
        <end position="323"/>
    </location>
</feature>
<feature type="compositionally biased region" description="Acidic residues" evidence="1">
    <location>
        <begin position="258"/>
        <end position="274"/>
    </location>
</feature>
<evidence type="ECO:0000313" key="2">
    <source>
        <dbReference type="EMBL" id="RKL32602.1"/>
    </source>
</evidence>
<feature type="region of interest" description="Disordered" evidence="1">
    <location>
        <begin position="245"/>
        <end position="274"/>
    </location>
</feature>
<accession>A0A420STR6</accession>
<organism evidence="2 3">
    <name type="scientific">Gibberella intermedia</name>
    <name type="common">Bulb rot disease fungus</name>
    <name type="synonym">Fusarium proliferatum</name>
    <dbReference type="NCBI Taxonomy" id="948311"/>
    <lineage>
        <taxon>Eukaryota</taxon>
        <taxon>Fungi</taxon>
        <taxon>Dikarya</taxon>
        <taxon>Ascomycota</taxon>
        <taxon>Pezizomycotina</taxon>
        <taxon>Sordariomycetes</taxon>
        <taxon>Hypocreomycetidae</taxon>
        <taxon>Hypocreales</taxon>
        <taxon>Nectriaceae</taxon>
        <taxon>Fusarium</taxon>
        <taxon>Fusarium fujikuroi species complex</taxon>
    </lineage>
</organism>